<name>A0A9W7AQX1_9STRA</name>
<feature type="signal peptide" evidence="1">
    <location>
        <begin position="1"/>
        <end position="17"/>
    </location>
</feature>
<dbReference type="EMBL" id="BRXY01000193">
    <property type="protein sequence ID" value="GMH75851.1"/>
    <property type="molecule type" value="Genomic_DNA"/>
</dbReference>
<evidence type="ECO:0000313" key="2">
    <source>
        <dbReference type="EMBL" id="GMH75851.1"/>
    </source>
</evidence>
<dbReference type="Gene3D" id="3.40.50.300">
    <property type="entry name" value="P-loop containing nucleotide triphosphate hydrolases"/>
    <property type="match status" value="1"/>
</dbReference>
<organism evidence="2 3">
    <name type="scientific">Triparma strigata</name>
    <dbReference type="NCBI Taxonomy" id="1606541"/>
    <lineage>
        <taxon>Eukaryota</taxon>
        <taxon>Sar</taxon>
        <taxon>Stramenopiles</taxon>
        <taxon>Ochrophyta</taxon>
        <taxon>Bolidophyceae</taxon>
        <taxon>Parmales</taxon>
        <taxon>Triparmaceae</taxon>
        <taxon>Triparma</taxon>
    </lineage>
</organism>
<dbReference type="OrthoDB" id="10449266at2759"/>
<dbReference type="InterPro" id="IPR027417">
    <property type="entry name" value="P-loop_NTPase"/>
</dbReference>
<keyword evidence="3" id="KW-1185">Reference proteome</keyword>
<dbReference type="AlphaFoldDB" id="A0A9W7AQX1"/>
<protein>
    <recommendedName>
        <fullName evidence="4">AAA+ ATPase domain-containing protein</fullName>
    </recommendedName>
</protein>
<feature type="chain" id="PRO_5040902191" description="AAA+ ATPase domain-containing protein" evidence="1">
    <location>
        <begin position="18"/>
        <end position="216"/>
    </location>
</feature>
<dbReference type="CDD" id="cd00267">
    <property type="entry name" value="ABC_ATPase"/>
    <property type="match status" value="1"/>
</dbReference>
<proteinExistence type="predicted"/>
<evidence type="ECO:0000313" key="3">
    <source>
        <dbReference type="Proteomes" id="UP001165085"/>
    </source>
</evidence>
<accession>A0A9W7AQX1</accession>
<evidence type="ECO:0000256" key="1">
    <source>
        <dbReference type="SAM" id="SignalP"/>
    </source>
</evidence>
<evidence type="ECO:0008006" key="4">
    <source>
        <dbReference type="Google" id="ProtNLM"/>
    </source>
</evidence>
<dbReference type="Proteomes" id="UP001165085">
    <property type="component" value="Unassembled WGS sequence"/>
</dbReference>
<gene>
    <name evidence="2" type="ORF">TrST_g16</name>
</gene>
<comment type="caution">
    <text evidence="2">The sequence shown here is derived from an EMBL/GenBank/DDBJ whole genome shotgun (WGS) entry which is preliminary data.</text>
</comment>
<dbReference type="SUPFAM" id="SSF52540">
    <property type="entry name" value="P-loop containing nucleoside triphosphate hydrolases"/>
    <property type="match status" value="1"/>
</dbReference>
<sequence>MLMFLFLAALWVSTVTAYEVSLSRFQLREPPVSLARRLFSSVPRRPWLLKHVDLTIGSKTVLPIIGNSGSGKTLLAEAFYVGLGGAGRDTAGLFDDVAISIVPAGVTLTPVWIDRFSLKLGGSSELAVSLMYLERIKELIAASLGDSRVVDNKIFLCFDEAVDAESREVREAVRLQVEDLCRENDWVALWITHRREDISSCVAVHMVGGRLTYIDK</sequence>
<keyword evidence="1" id="KW-0732">Signal</keyword>
<reference evidence="3" key="1">
    <citation type="journal article" date="2023" name="Commun. Biol.">
        <title>Genome analysis of Parmales, the sister group of diatoms, reveals the evolutionary specialization of diatoms from phago-mixotrophs to photoautotrophs.</title>
        <authorList>
            <person name="Ban H."/>
            <person name="Sato S."/>
            <person name="Yoshikawa S."/>
            <person name="Yamada K."/>
            <person name="Nakamura Y."/>
            <person name="Ichinomiya M."/>
            <person name="Sato N."/>
            <person name="Blanc-Mathieu R."/>
            <person name="Endo H."/>
            <person name="Kuwata A."/>
            <person name="Ogata H."/>
        </authorList>
    </citation>
    <scope>NUCLEOTIDE SEQUENCE [LARGE SCALE GENOMIC DNA]</scope>
    <source>
        <strain evidence="3">NIES 3701</strain>
    </source>
</reference>